<feature type="transmembrane region" description="Helical" evidence="2">
    <location>
        <begin position="12"/>
        <end position="33"/>
    </location>
</feature>
<evidence type="ECO:0000313" key="4">
    <source>
        <dbReference type="Proteomes" id="UP000595231"/>
    </source>
</evidence>
<accession>A0A7T4E1K0</accession>
<keyword evidence="2" id="KW-0472">Membrane</keyword>
<name>A0A7T4E1K0_9BURK</name>
<dbReference type="Proteomes" id="UP000595231">
    <property type="component" value="Chromosome"/>
</dbReference>
<evidence type="ECO:0000256" key="2">
    <source>
        <dbReference type="SAM" id="Phobius"/>
    </source>
</evidence>
<evidence type="ECO:0000256" key="1">
    <source>
        <dbReference type="SAM" id="MobiDB-lite"/>
    </source>
</evidence>
<keyword evidence="2" id="KW-0812">Transmembrane</keyword>
<gene>
    <name evidence="3" type="ORF">I6I07_23695</name>
</gene>
<dbReference type="EMBL" id="CP065997">
    <property type="protein sequence ID" value="QQB33608.1"/>
    <property type="molecule type" value="Genomic_DNA"/>
</dbReference>
<dbReference type="AlphaFoldDB" id="A0A7T4E1K0"/>
<protein>
    <submittedName>
        <fullName evidence="3">Uncharacterized protein</fullName>
    </submittedName>
</protein>
<reference evidence="3 4" key="1">
    <citation type="submission" date="2020-12" db="EMBL/GenBank/DDBJ databases">
        <title>FDA dAtabase for Regulatory Grade micrObial Sequences (FDA-ARGOS): Supporting development and validation of Infectious Disease Dx tests.</title>
        <authorList>
            <person name="Sproer C."/>
            <person name="Gronow S."/>
            <person name="Severitt S."/>
            <person name="Schroder I."/>
            <person name="Tallon L."/>
            <person name="Sadzewicz L."/>
            <person name="Zhao X."/>
            <person name="Boylan J."/>
            <person name="Ott S."/>
            <person name="Bowen H."/>
            <person name="Vavikolanu K."/>
            <person name="Mehta A."/>
            <person name="Aluvathingal J."/>
            <person name="Nadendla S."/>
            <person name="Lowell S."/>
            <person name="Myers T."/>
            <person name="Yan Y."/>
            <person name="Sichtig H."/>
        </authorList>
    </citation>
    <scope>NUCLEOTIDE SEQUENCE [LARGE SCALE GENOMIC DNA]</scope>
    <source>
        <strain evidence="3 4">FDAARGOS_1050</strain>
    </source>
</reference>
<feature type="compositionally biased region" description="Basic residues" evidence="1">
    <location>
        <begin position="96"/>
        <end position="107"/>
    </location>
</feature>
<keyword evidence="2" id="KW-1133">Transmembrane helix</keyword>
<dbReference type="RefSeq" id="WP_198483968.1">
    <property type="nucleotide sequence ID" value="NZ_CP065997.1"/>
</dbReference>
<sequence>MVAVMSATGAPVWQYVVLVLAVAGSVVALAGHLSPALRAWLWRSVARLLRHRRLPASLRRLGERLAAAHSQAGGQGCGSCAGCASSAPRTSQPLVRRPRGVGGIKRR</sequence>
<proteinExistence type="predicted"/>
<feature type="region of interest" description="Disordered" evidence="1">
    <location>
        <begin position="84"/>
        <end position="107"/>
    </location>
</feature>
<organism evidence="3 4">
    <name type="scientific">Achromobacter deleyi</name>
    <dbReference type="NCBI Taxonomy" id="1353891"/>
    <lineage>
        <taxon>Bacteria</taxon>
        <taxon>Pseudomonadati</taxon>
        <taxon>Pseudomonadota</taxon>
        <taxon>Betaproteobacteria</taxon>
        <taxon>Burkholderiales</taxon>
        <taxon>Alcaligenaceae</taxon>
        <taxon>Achromobacter</taxon>
    </lineage>
</organism>
<dbReference type="Pfam" id="PF20228">
    <property type="entry name" value="DUF6587"/>
    <property type="match status" value="1"/>
</dbReference>
<dbReference type="InterPro" id="IPR046494">
    <property type="entry name" value="DUF6587"/>
</dbReference>
<evidence type="ECO:0000313" key="3">
    <source>
        <dbReference type="EMBL" id="QQB33608.1"/>
    </source>
</evidence>